<dbReference type="Gene3D" id="1.10.1040.10">
    <property type="entry name" value="N-(1-d-carboxylethyl)-l-norvaline Dehydrogenase, domain 2"/>
    <property type="match status" value="1"/>
</dbReference>
<dbReference type="Gene3D" id="3.40.50.720">
    <property type="entry name" value="NAD(P)-binding Rossmann-like Domain"/>
    <property type="match status" value="1"/>
</dbReference>
<dbReference type="PANTHER" id="PTHR43765">
    <property type="entry name" value="2-DEHYDROPANTOATE 2-REDUCTASE-RELATED"/>
    <property type="match status" value="1"/>
</dbReference>
<evidence type="ECO:0000256" key="2">
    <source>
        <dbReference type="ARBA" id="ARBA00022857"/>
    </source>
</evidence>
<proteinExistence type="inferred from homology"/>
<evidence type="ECO:0000259" key="4">
    <source>
        <dbReference type="Pfam" id="PF02558"/>
    </source>
</evidence>
<dbReference type="Proteomes" id="UP000605986">
    <property type="component" value="Unassembled WGS sequence"/>
</dbReference>
<protein>
    <recommendedName>
        <fullName evidence="8">Ketoisovalerate reductase</fullName>
    </recommendedName>
</protein>
<keyword evidence="3" id="KW-0560">Oxidoreductase</keyword>
<keyword evidence="7" id="KW-1185">Reference proteome</keyword>
<evidence type="ECO:0008006" key="8">
    <source>
        <dbReference type="Google" id="ProtNLM"/>
    </source>
</evidence>
<evidence type="ECO:0000256" key="1">
    <source>
        <dbReference type="ARBA" id="ARBA00007870"/>
    </source>
</evidence>
<keyword evidence="2" id="KW-0521">NADP</keyword>
<dbReference type="GO" id="GO:0005739">
    <property type="term" value="C:mitochondrion"/>
    <property type="evidence" value="ECO:0007669"/>
    <property type="project" value="TreeGrafter"/>
</dbReference>
<evidence type="ECO:0000259" key="5">
    <source>
        <dbReference type="Pfam" id="PF08546"/>
    </source>
</evidence>
<name>A0A8H4NYJ5_9HYPO</name>
<sequence>MASHVHPSWLPALLADARLPPKLFAWSPANILPTAASKLRAAASHIHHHEDHVNTVSNSSDQRIFIVGPGNIGRLYASHMVRRPNSPPITLVVPRKELLSQWAASEGVGLVDPDRNKVLKSKQFNVEWWTETRPPYGPVREVADGKKLRNVFISTKAASGLAEADRLRRYLGRSSSVVFAQNGVCKLWPPHGPLYVASRYKSGDAPTFSACVVNHGVSPAGPFLSIHAAPGDATIGPVLCASDKGPSDHFFSRYIASTPVLKTKQVSSGELWVLQLDKLVKNSTINPLTTLLRCNLGALFTSHDLQDPLACVLDKLLWQTSAVIQGLINHDASLDIISSYAEQTHQFGPGCDQNLANIRMMLTEQFSQPSLKSKLYAYGRKFGEHRSSMLQDMEAGKETEIRDFNGWIVDMARFLGTSLDVSIHEGLISLIEERQILNKEELAKRLL</sequence>
<dbReference type="GO" id="GO:0008677">
    <property type="term" value="F:2-dehydropantoate 2-reductase activity"/>
    <property type="evidence" value="ECO:0007669"/>
    <property type="project" value="TreeGrafter"/>
</dbReference>
<dbReference type="InterPro" id="IPR013328">
    <property type="entry name" value="6PGD_dom2"/>
</dbReference>
<dbReference type="OrthoDB" id="73846at2759"/>
<evidence type="ECO:0000313" key="6">
    <source>
        <dbReference type="EMBL" id="KAF4449386.1"/>
    </source>
</evidence>
<dbReference type="InterPro" id="IPR050838">
    <property type="entry name" value="Ketopantoate_reductase"/>
</dbReference>
<dbReference type="InterPro" id="IPR008927">
    <property type="entry name" value="6-PGluconate_DH-like_C_sf"/>
</dbReference>
<dbReference type="AlphaFoldDB" id="A0A8H4NYJ5"/>
<gene>
    <name evidence="6" type="ORF">F53441_7365</name>
</gene>
<comment type="caution">
    <text evidence="6">The sequence shown here is derived from an EMBL/GenBank/DDBJ whole genome shotgun (WGS) entry which is preliminary data.</text>
</comment>
<dbReference type="InterPro" id="IPR013752">
    <property type="entry name" value="KPA_reductase"/>
</dbReference>
<dbReference type="EMBL" id="JAADJG010000289">
    <property type="protein sequence ID" value="KAF4449386.1"/>
    <property type="molecule type" value="Genomic_DNA"/>
</dbReference>
<dbReference type="SUPFAM" id="SSF48179">
    <property type="entry name" value="6-phosphogluconate dehydrogenase C-terminal domain-like"/>
    <property type="match status" value="1"/>
</dbReference>
<accession>A0A8H4NYJ5</accession>
<dbReference type="PANTHER" id="PTHR43765:SF2">
    <property type="entry name" value="2-DEHYDROPANTOATE 2-REDUCTASE"/>
    <property type="match status" value="1"/>
</dbReference>
<comment type="similarity">
    <text evidence="1">Belongs to the ketopantoate reductase family.</text>
</comment>
<reference evidence="6" key="1">
    <citation type="submission" date="2020-01" db="EMBL/GenBank/DDBJ databases">
        <title>Identification and distribution of gene clusters putatively required for synthesis of sphingolipid metabolism inhibitors in phylogenetically diverse species of the filamentous fungus Fusarium.</title>
        <authorList>
            <person name="Kim H.-S."/>
            <person name="Busman M."/>
            <person name="Brown D.W."/>
            <person name="Divon H."/>
            <person name="Uhlig S."/>
            <person name="Proctor R.H."/>
        </authorList>
    </citation>
    <scope>NUCLEOTIDE SEQUENCE</scope>
    <source>
        <strain evidence="6">NRRL 53441</strain>
    </source>
</reference>
<organism evidence="6 7">
    <name type="scientific">Fusarium austroafricanum</name>
    <dbReference type="NCBI Taxonomy" id="2364996"/>
    <lineage>
        <taxon>Eukaryota</taxon>
        <taxon>Fungi</taxon>
        <taxon>Dikarya</taxon>
        <taxon>Ascomycota</taxon>
        <taxon>Pezizomycotina</taxon>
        <taxon>Sordariomycetes</taxon>
        <taxon>Hypocreomycetidae</taxon>
        <taxon>Hypocreales</taxon>
        <taxon>Nectriaceae</taxon>
        <taxon>Fusarium</taxon>
        <taxon>Fusarium concolor species complex</taxon>
    </lineage>
</organism>
<dbReference type="Pfam" id="PF08546">
    <property type="entry name" value="ApbA_C"/>
    <property type="match status" value="1"/>
</dbReference>
<feature type="domain" description="Ketopantoate reductase C-terminal" evidence="5">
    <location>
        <begin position="275"/>
        <end position="433"/>
    </location>
</feature>
<dbReference type="InterPro" id="IPR013332">
    <property type="entry name" value="KPR_N"/>
</dbReference>
<feature type="domain" description="Ketopantoate reductase N-terminal" evidence="4">
    <location>
        <begin position="64"/>
        <end position="237"/>
    </location>
</feature>
<dbReference type="GO" id="GO:0050661">
    <property type="term" value="F:NADP binding"/>
    <property type="evidence" value="ECO:0007669"/>
    <property type="project" value="TreeGrafter"/>
</dbReference>
<evidence type="ECO:0000256" key="3">
    <source>
        <dbReference type="ARBA" id="ARBA00023002"/>
    </source>
</evidence>
<dbReference type="Pfam" id="PF02558">
    <property type="entry name" value="ApbA"/>
    <property type="match status" value="1"/>
</dbReference>
<evidence type="ECO:0000313" key="7">
    <source>
        <dbReference type="Proteomes" id="UP000605986"/>
    </source>
</evidence>